<dbReference type="Proteomes" id="UP001597267">
    <property type="component" value="Unassembled WGS sequence"/>
</dbReference>
<dbReference type="SUPFAM" id="SSF53800">
    <property type="entry name" value="Chelatase"/>
    <property type="match status" value="1"/>
</dbReference>
<dbReference type="PANTHER" id="PTHR33542">
    <property type="entry name" value="SIROHYDROCHLORIN FERROCHELATASE, CHLOROPLASTIC"/>
    <property type="match status" value="1"/>
</dbReference>
<comment type="caution">
    <text evidence="3">The sequence shown here is derived from an EMBL/GenBank/DDBJ whole genome shotgun (WGS) entry which is preliminary data.</text>
</comment>
<evidence type="ECO:0000256" key="1">
    <source>
        <dbReference type="ARBA" id="ARBA00022723"/>
    </source>
</evidence>
<keyword evidence="4" id="KW-1185">Reference proteome</keyword>
<dbReference type="InterPro" id="IPR050963">
    <property type="entry name" value="Sirohydro_Cobaltochel/CbiX"/>
</dbReference>
<keyword evidence="2" id="KW-0456">Lyase</keyword>
<evidence type="ECO:0000313" key="3">
    <source>
        <dbReference type="EMBL" id="MFD1670827.1"/>
    </source>
</evidence>
<proteinExistence type="predicted"/>
<protein>
    <submittedName>
        <fullName evidence="3">Sirohydrochlorin chelatase</fullName>
    </submittedName>
</protein>
<dbReference type="Pfam" id="PF01903">
    <property type="entry name" value="CbiX"/>
    <property type="match status" value="1"/>
</dbReference>
<evidence type="ECO:0000256" key="2">
    <source>
        <dbReference type="ARBA" id="ARBA00023239"/>
    </source>
</evidence>
<evidence type="ECO:0000313" key="4">
    <source>
        <dbReference type="Proteomes" id="UP001597267"/>
    </source>
</evidence>
<keyword evidence="1" id="KW-0479">Metal-binding</keyword>
<accession>A0ABW4J377</accession>
<name>A0ABW4J377_9LACO</name>
<sequence>MTTGILYVLHGRRDKIPSANLNLIYSIQARYDMPQAIGFLEGDTQTLEAQALALQEKVSHLIVIPVLLFPATHVLWDIPKRLAAICRPELTYQMLAPLGTTEAVFAFLREQLYTATKHYVNRSILLVAHGTKHFTEPFDELQVIGQKLQTALHTPVICANYVGPHQVQEVAPNIVNYILVQPLFLTDGRLVHKIEDRIRDFHPNAVFLPTLENNPALKAAILERLHDAGL</sequence>
<dbReference type="RefSeq" id="WP_125712641.1">
    <property type="nucleotide sequence ID" value="NZ_JBHTOP010000002.1"/>
</dbReference>
<dbReference type="Gene3D" id="3.40.50.1400">
    <property type="match status" value="2"/>
</dbReference>
<reference evidence="4" key="1">
    <citation type="journal article" date="2019" name="Int. J. Syst. Evol. Microbiol.">
        <title>The Global Catalogue of Microorganisms (GCM) 10K type strain sequencing project: providing services to taxonomists for standard genome sequencing and annotation.</title>
        <authorList>
            <consortium name="The Broad Institute Genomics Platform"/>
            <consortium name="The Broad Institute Genome Sequencing Center for Infectious Disease"/>
            <person name="Wu L."/>
            <person name="Ma J."/>
        </authorList>
    </citation>
    <scope>NUCLEOTIDE SEQUENCE [LARGE SCALE GENOMIC DNA]</scope>
    <source>
        <strain evidence="4">CCM 8896</strain>
    </source>
</reference>
<dbReference type="InterPro" id="IPR002762">
    <property type="entry name" value="CbiX-like"/>
</dbReference>
<gene>
    <name evidence="3" type="ORF">ACFQ5M_01815</name>
</gene>
<dbReference type="CDD" id="cd03416">
    <property type="entry name" value="CbiX_SirB_N"/>
    <property type="match status" value="1"/>
</dbReference>
<organism evidence="3 4">
    <name type="scientific">Agrilactobacillus yilanensis</name>
    <dbReference type="NCBI Taxonomy" id="2485997"/>
    <lineage>
        <taxon>Bacteria</taxon>
        <taxon>Bacillati</taxon>
        <taxon>Bacillota</taxon>
        <taxon>Bacilli</taxon>
        <taxon>Lactobacillales</taxon>
        <taxon>Lactobacillaceae</taxon>
        <taxon>Agrilactobacillus</taxon>
    </lineage>
</organism>
<dbReference type="EMBL" id="JBHTOP010000002">
    <property type="protein sequence ID" value="MFD1670827.1"/>
    <property type="molecule type" value="Genomic_DNA"/>
</dbReference>
<dbReference type="PANTHER" id="PTHR33542:SF3">
    <property type="entry name" value="SIROHYDROCHLORIN FERROCHELATASE, CHLOROPLASTIC"/>
    <property type="match status" value="1"/>
</dbReference>